<protein>
    <submittedName>
        <fullName evidence="1">Uncharacterized protein</fullName>
    </submittedName>
</protein>
<evidence type="ECO:0000313" key="1">
    <source>
        <dbReference type="EMBL" id="SMF22312.1"/>
    </source>
</evidence>
<dbReference type="AlphaFoldDB" id="A0A1Y6BPC9"/>
<dbReference type="EMBL" id="FXAG01000009">
    <property type="protein sequence ID" value="SMF22312.1"/>
    <property type="molecule type" value="Genomic_DNA"/>
</dbReference>
<evidence type="ECO:0000313" key="2">
    <source>
        <dbReference type="Proteomes" id="UP000192920"/>
    </source>
</evidence>
<gene>
    <name evidence="1" type="ORF">SAMN02745746_01964</name>
</gene>
<keyword evidence="2" id="KW-1185">Reference proteome</keyword>
<sequence length="86" mass="9617">MSKEEKWAANIAFVGSKEKVKEILKMIEKLEEQGELEDYTGIEGPYDSLQLMLKRRNENLALEVGVNNTQGQLNVTGDSSQIDADS</sequence>
<reference evidence="2" key="1">
    <citation type="submission" date="2017-04" db="EMBL/GenBank/DDBJ databases">
        <authorList>
            <person name="Varghese N."/>
            <person name="Submissions S."/>
        </authorList>
    </citation>
    <scope>NUCLEOTIDE SEQUENCE [LARGE SCALE GENOMIC DNA]</scope>
    <source>
        <strain evidence="2">DSM 22618</strain>
    </source>
</reference>
<organism evidence="1 2">
    <name type="scientific">Pseudogulbenkiania subflava DSM 22618</name>
    <dbReference type="NCBI Taxonomy" id="1123014"/>
    <lineage>
        <taxon>Bacteria</taxon>
        <taxon>Pseudomonadati</taxon>
        <taxon>Pseudomonadota</taxon>
        <taxon>Betaproteobacteria</taxon>
        <taxon>Neisseriales</taxon>
        <taxon>Chromobacteriaceae</taxon>
        <taxon>Pseudogulbenkiania</taxon>
    </lineage>
</organism>
<name>A0A1Y6BPC9_9NEIS</name>
<dbReference type="STRING" id="1123014.SAMN02745746_01964"/>
<proteinExistence type="predicted"/>
<accession>A0A1Y6BPC9</accession>
<dbReference type="RefSeq" id="WP_085276231.1">
    <property type="nucleotide sequence ID" value="NZ_FXAG01000009.1"/>
</dbReference>
<dbReference type="Proteomes" id="UP000192920">
    <property type="component" value="Unassembled WGS sequence"/>
</dbReference>